<keyword evidence="1" id="KW-0175">Coiled coil</keyword>
<reference evidence="3 4" key="1">
    <citation type="submission" date="2024-04" db="EMBL/GenBank/DDBJ databases">
        <title>The reference genome of an endangered Asteraceae, Deinandra increscens subsp. villosa, native to the Central Coast of California.</title>
        <authorList>
            <person name="Guilliams M."/>
            <person name="Hasenstab-Lehman K."/>
            <person name="Meyer R."/>
            <person name="Mcevoy S."/>
        </authorList>
    </citation>
    <scope>NUCLEOTIDE SEQUENCE [LARGE SCALE GENOMIC DNA]</scope>
    <source>
        <tissue evidence="3">Leaf</tissue>
    </source>
</reference>
<evidence type="ECO:0000313" key="3">
    <source>
        <dbReference type="EMBL" id="KAK9060002.1"/>
    </source>
</evidence>
<gene>
    <name evidence="3" type="ORF">SSX86_020706</name>
</gene>
<feature type="coiled-coil region" evidence="1">
    <location>
        <begin position="491"/>
        <end position="550"/>
    </location>
</feature>
<evidence type="ECO:0000313" key="4">
    <source>
        <dbReference type="Proteomes" id="UP001408789"/>
    </source>
</evidence>
<accession>A0AAP0CTI5</accession>
<proteinExistence type="predicted"/>
<evidence type="ECO:0000256" key="1">
    <source>
        <dbReference type="SAM" id="Coils"/>
    </source>
</evidence>
<name>A0AAP0CTI5_9ASTR</name>
<comment type="caution">
    <text evidence="3">The sequence shown here is derived from an EMBL/GenBank/DDBJ whole genome shotgun (WGS) entry which is preliminary data.</text>
</comment>
<keyword evidence="2" id="KW-1133">Transmembrane helix</keyword>
<dbReference type="PANTHER" id="PTHR33740">
    <property type="entry name" value="GPI-ANCHORED ADHESIN-LIKE PROTEIN"/>
    <property type="match status" value="1"/>
</dbReference>
<keyword evidence="2" id="KW-0812">Transmembrane</keyword>
<feature type="transmembrane region" description="Helical" evidence="2">
    <location>
        <begin position="97"/>
        <end position="118"/>
    </location>
</feature>
<organism evidence="3 4">
    <name type="scientific">Deinandra increscens subsp. villosa</name>
    <dbReference type="NCBI Taxonomy" id="3103831"/>
    <lineage>
        <taxon>Eukaryota</taxon>
        <taxon>Viridiplantae</taxon>
        <taxon>Streptophyta</taxon>
        <taxon>Embryophyta</taxon>
        <taxon>Tracheophyta</taxon>
        <taxon>Spermatophyta</taxon>
        <taxon>Magnoliopsida</taxon>
        <taxon>eudicotyledons</taxon>
        <taxon>Gunneridae</taxon>
        <taxon>Pentapetalae</taxon>
        <taxon>asterids</taxon>
        <taxon>campanulids</taxon>
        <taxon>Asterales</taxon>
        <taxon>Asteraceae</taxon>
        <taxon>Asteroideae</taxon>
        <taxon>Heliantheae alliance</taxon>
        <taxon>Madieae</taxon>
        <taxon>Madiinae</taxon>
        <taxon>Deinandra</taxon>
    </lineage>
</organism>
<evidence type="ECO:0008006" key="5">
    <source>
        <dbReference type="Google" id="ProtNLM"/>
    </source>
</evidence>
<evidence type="ECO:0000256" key="2">
    <source>
        <dbReference type="SAM" id="Phobius"/>
    </source>
</evidence>
<sequence>MCSSSSAPTFYPLHIPRRNRQFLRFSYPFPILTNERHFRLTNPRTRKLTSLSASITRDNLQLSWASSDRRDVEDYNGWAIVEETVIPKKQTGGLPTFLLFGIGTSVVALLAVLGHFTLSRKGFVLRFSAPFHVFIDKKSLGSEDTSMVDEVFDEPLTENVTAEVDAIAEEAALIVIYFTVTNQGRWEEGKAGRVVVQVSADATQQEALSWLKNLKIIEDEVKADELCTRREYARWLILVNSRLERNPRNRILPSVALAGSTVNAFDDIRAEDPDFKYIQALAEAGVALSKLSGKNLTSDSDTDSSKSSGGVNFLPDRLISREDLIGWRAKLEYRVMPRLNEEILRNKIGFLDARELKSDVLPVLFMDMLTTDQSITRKVFGQIKRFQPGKPCTMAQAAVALTSGRLTESVLHEFSKLEAENSSRELAMKDIRSEILERGDIQRFWEKKLADEQSRFLEVEAAYLEVIKDLENQKNSEDNIVGSYMKEKAALDCQKQLLYSLKEEVEEMNQRLAYERADYVDEQHKLQATVVELQAKYEKILDSKSILEAELEALRILRSWIEDEAKKGQARTKILEEAGRRWKWENNDVQDGASSGKLYCKQGWKLVSCGGDQVGGAMAVFNIIYIELLWDCVYSVNGKGMVMDDTS</sequence>
<protein>
    <recommendedName>
        <fullName evidence="5">SLH domain-containing protein</fullName>
    </recommendedName>
</protein>
<dbReference type="PANTHER" id="PTHR33740:SF1">
    <property type="entry name" value="SLH DOMAIN PROTEIN"/>
    <property type="match status" value="1"/>
</dbReference>
<dbReference type="EMBL" id="JBCNJP010000020">
    <property type="protein sequence ID" value="KAK9060002.1"/>
    <property type="molecule type" value="Genomic_DNA"/>
</dbReference>
<dbReference type="Proteomes" id="UP001408789">
    <property type="component" value="Unassembled WGS sequence"/>
</dbReference>
<keyword evidence="4" id="KW-1185">Reference proteome</keyword>
<keyword evidence="2" id="KW-0472">Membrane</keyword>
<dbReference type="AlphaFoldDB" id="A0AAP0CTI5"/>